<name>A0A511RK08_9DEIN</name>
<dbReference type="EMBL" id="BJXN01000008">
    <property type="protein sequence ID" value="GEM89985.1"/>
    <property type="molecule type" value="Genomic_DNA"/>
</dbReference>
<accession>A0A511RK08</accession>
<gene>
    <name evidence="1" type="ORF">ODE01S_14190</name>
</gene>
<dbReference type="OrthoDB" id="128449at2"/>
<dbReference type="RefSeq" id="WP_147147319.1">
    <property type="nucleotide sequence ID" value="NZ_BJXN01000008.1"/>
</dbReference>
<evidence type="ECO:0008006" key="3">
    <source>
        <dbReference type="Google" id="ProtNLM"/>
    </source>
</evidence>
<reference evidence="1 2" key="1">
    <citation type="submission" date="2019-07" db="EMBL/GenBank/DDBJ databases">
        <title>Whole genome shotgun sequence of Oceanithermus desulfurans NBRC 100063.</title>
        <authorList>
            <person name="Hosoyama A."/>
            <person name="Uohara A."/>
            <person name="Ohji S."/>
            <person name="Ichikawa N."/>
        </authorList>
    </citation>
    <scope>NUCLEOTIDE SEQUENCE [LARGE SCALE GENOMIC DNA]</scope>
    <source>
        <strain evidence="1 2">NBRC 100063</strain>
    </source>
</reference>
<dbReference type="Gene3D" id="3.40.30.10">
    <property type="entry name" value="Glutaredoxin"/>
    <property type="match status" value="1"/>
</dbReference>
<dbReference type="AlphaFoldDB" id="A0A511RK08"/>
<proteinExistence type="predicted"/>
<dbReference type="InterPro" id="IPR036249">
    <property type="entry name" value="Thioredoxin-like_sf"/>
</dbReference>
<comment type="caution">
    <text evidence="1">The sequence shown here is derived from an EMBL/GenBank/DDBJ whole genome shotgun (WGS) entry which is preliminary data.</text>
</comment>
<evidence type="ECO:0000313" key="2">
    <source>
        <dbReference type="Proteomes" id="UP000321827"/>
    </source>
</evidence>
<organism evidence="1 2">
    <name type="scientific">Oceanithermus desulfurans NBRC 100063</name>
    <dbReference type="NCBI Taxonomy" id="1227550"/>
    <lineage>
        <taxon>Bacteria</taxon>
        <taxon>Thermotogati</taxon>
        <taxon>Deinococcota</taxon>
        <taxon>Deinococci</taxon>
        <taxon>Thermales</taxon>
        <taxon>Thermaceae</taxon>
        <taxon>Oceanithermus</taxon>
    </lineage>
</organism>
<dbReference type="SUPFAM" id="SSF52833">
    <property type="entry name" value="Thioredoxin-like"/>
    <property type="match status" value="1"/>
</dbReference>
<sequence>MVKKERPPAAPMAGSAWWLPRATLALALLMVLAAVAVGAFHTRREAGRLGALRVGQALPELVFASREGPVGLYSRLNDTGLTLLAFFSATCDACPEDLRDLTEWLNADPSRPLRAVVIADELARPEDYEAPPGRLEWLFDPGLRQSRRRLRIGGVPSYVVVDEQGTIVYLQRGRRLKRGANVLLAELEHLVDHHLGEEDEP</sequence>
<evidence type="ECO:0000313" key="1">
    <source>
        <dbReference type="EMBL" id="GEM89985.1"/>
    </source>
</evidence>
<dbReference type="Proteomes" id="UP000321827">
    <property type="component" value="Unassembled WGS sequence"/>
</dbReference>
<protein>
    <recommendedName>
        <fullName evidence="3">Thioredoxin domain-containing protein</fullName>
    </recommendedName>
</protein>